<dbReference type="InterPro" id="IPR050204">
    <property type="entry name" value="AraC_XylS_family_regulators"/>
</dbReference>
<evidence type="ECO:0000259" key="4">
    <source>
        <dbReference type="PROSITE" id="PS01124"/>
    </source>
</evidence>
<evidence type="ECO:0000256" key="2">
    <source>
        <dbReference type="ARBA" id="ARBA00023125"/>
    </source>
</evidence>
<evidence type="ECO:0000256" key="3">
    <source>
        <dbReference type="ARBA" id="ARBA00023163"/>
    </source>
</evidence>
<dbReference type="PRINTS" id="PR00032">
    <property type="entry name" value="HTHARAC"/>
</dbReference>
<name>A0AAN1BM56_RHIET</name>
<gene>
    <name evidence="5" type="ORF">NXC12_PE00206</name>
</gene>
<dbReference type="InterPro" id="IPR018062">
    <property type="entry name" value="HTH_AraC-typ_CS"/>
</dbReference>
<dbReference type="EMBL" id="CP020911">
    <property type="protein sequence ID" value="ARQ13804.1"/>
    <property type="molecule type" value="Genomic_DNA"/>
</dbReference>
<evidence type="ECO:0000313" key="6">
    <source>
        <dbReference type="Proteomes" id="UP000194159"/>
    </source>
</evidence>
<dbReference type="InterPro" id="IPR009057">
    <property type="entry name" value="Homeodomain-like_sf"/>
</dbReference>
<dbReference type="GO" id="GO:0003700">
    <property type="term" value="F:DNA-binding transcription factor activity"/>
    <property type="evidence" value="ECO:0007669"/>
    <property type="project" value="InterPro"/>
</dbReference>
<dbReference type="CDD" id="cd03136">
    <property type="entry name" value="GATase1_AraC_ArgR_like"/>
    <property type="match status" value="1"/>
</dbReference>
<dbReference type="SUPFAM" id="SSF52317">
    <property type="entry name" value="Class I glutamine amidotransferase-like"/>
    <property type="match status" value="1"/>
</dbReference>
<keyword evidence="1" id="KW-0805">Transcription regulation</keyword>
<dbReference type="PANTHER" id="PTHR46796">
    <property type="entry name" value="HTH-TYPE TRANSCRIPTIONAL ACTIVATOR RHAS-RELATED"/>
    <property type="match status" value="1"/>
</dbReference>
<keyword evidence="2" id="KW-0238">DNA-binding</keyword>
<dbReference type="GO" id="GO:0043565">
    <property type="term" value="F:sequence-specific DNA binding"/>
    <property type="evidence" value="ECO:0007669"/>
    <property type="project" value="InterPro"/>
</dbReference>
<dbReference type="PANTHER" id="PTHR46796:SF13">
    <property type="entry name" value="HTH-TYPE TRANSCRIPTIONAL ACTIVATOR RHAS"/>
    <property type="match status" value="1"/>
</dbReference>
<dbReference type="InterPro" id="IPR020449">
    <property type="entry name" value="Tscrpt_reg_AraC-type_HTH"/>
</dbReference>
<dbReference type="InterPro" id="IPR002818">
    <property type="entry name" value="DJ-1/PfpI"/>
</dbReference>
<dbReference type="RefSeq" id="WP_086084143.1">
    <property type="nucleotide sequence ID" value="NZ_CP020911.1"/>
</dbReference>
<keyword evidence="3" id="KW-0804">Transcription</keyword>
<reference evidence="5 6" key="1">
    <citation type="submission" date="2017-04" db="EMBL/GenBank/DDBJ databases">
        <title>Complete genome sequences of Rhizobium genomic linages associated to common bean (phaseolus vulgaris).</title>
        <authorList>
            <person name="Santamaria R.I."/>
            <person name="Bustos P."/>
            <person name="Perez-Carrascal O."/>
            <person name="Martinez-Flores I."/>
            <person name="Juarez S."/>
            <person name="Lozano L."/>
            <person name="Miranda F."/>
            <person name="Vinuesa P."/>
            <person name="Martinez-Romero E."/>
            <person name="Cevallos M.A."/>
            <person name="Romero D."/>
            <person name="Davila G."/>
            <person name="Gonzalez V."/>
        </authorList>
    </citation>
    <scope>NUCLEOTIDE SEQUENCE [LARGE SCALE GENOMIC DNA]</scope>
    <source>
        <strain evidence="5 6">NXC12</strain>
        <plasmid evidence="6">pretnxc12e</plasmid>
    </source>
</reference>
<evidence type="ECO:0000313" key="5">
    <source>
        <dbReference type="EMBL" id="ARQ13804.1"/>
    </source>
</evidence>
<dbReference type="AlphaFoldDB" id="A0AAN1BM56"/>
<dbReference type="SUPFAM" id="SSF46689">
    <property type="entry name" value="Homeodomain-like"/>
    <property type="match status" value="2"/>
</dbReference>
<proteinExistence type="predicted"/>
<geneLocation type="plasmid" evidence="6">
    <name>pretnxc12e</name>
</geneLocation>
<keyword evidence="5" id="KW-0614">Plasmid</keyword>
<dbReference type="InterPro" id="IPR018060">
    <property type="entry name" value="HTH_AraC"/>
</dbReference>
<dbReference type="InterPro" id="IPR029062">
    <property type="entry name" value="Class_I_gatase-like"/>
</dbReference>
<sequence>MRSILRRQFSIILTDGFSLLAFTSLTAPLRIANELLGYEAYSWNIVTHDGAPVQTSCGLCLAADYDLEIARTARALDQSYFMALLPGNNCEVSRTRLISWIREALSRGVSVAGVGRGALMLAEHGLLDGRRCAVHWSMFASSVENFPEVVISRAFYEIDGLFHTCAGEAASFDLILEIIRQDYGQELRDAINEIALQGQVRSRTDRQAMALHMRLERICPVLLPVVKLMEQTVADPVTMDALRASSGLSRRHIERLFQQHLGMSPWRFYRQLRIERAHALLENSIVPLIDVALASGFASPSHFAKAYKAFMGCTPQETRTGRKRDGGRLNSFRERSLAMSVAA</sequence>
<organism evidence="5 6">
    <name type="scientific">Rhizobium etli</name>
    <dbReference type="NCBI Taxonomy" id="29449"/>
    <lineage>
        <taxon>Bacteria</taxon>
        <taxon>Pseudomonadati</taxon>
        <taxon>Pseudomonadota</taxon>
        <taxon>Alphaproteobacteria</taxon>
        <taxon>Hyphomicrobiales</taxon>
        <taxon>Rhizobiaceae</taxon>
        <taxon>Rhizobium/Agrobacterium group</taxon>
        <taxon>Rhizobium</taxon>
    </lineage>
</organism>
<accession>A0AAN1BM56</accession>
<feature type="domain" description="HTH araC/xylS-type" evidence="4">
    <location>
        <begin position="223"/>
        <end position="321"/>
    </location>
</feature>
<dbReference type="Proteomes" id="UP000194159">
    <property type="component" value="Plasmid pRetNXC12e"/>
</dbReference>
<dbReference type="Gene3D" id="1.10.10.60">
    <property type="entry name" value="Homeodomain-like"/>
    <property type="match status" value="1"/>
</dbReference>
<dbReference type="Pfam" id="PF12833">
    <property type="entry name" value="HTH_18"/>
    <property type="match status" value="1"/>
</dbReference>
<dbReference type="PROSITE" id="PS00041">
    <property type="entry name" value="HTH_ARAC_FAMILY_1"/>
    <property type="match status" value="1"/>
</dbReference>
<protein>
    <submittedName>
        <fullName evidence="5">AraC family transcriptional regulator protein</fullName>
    </submittedName>
</protein>
<dbReference type="SMART" id="SM00342">
    <property type="entry name" value="HTH_ARAC"/>
    <property type="match status" value="1"/>
</dbReference>
<evidence type="ECO:0000256" key="1">
    <source>
        <dbReference type="ARBA" id="ARBA00023015"/>
    </source>
</evidence>
<dbReference type="PROSITE" id="PS01124">
    <property type="entry name" value="HTH_ARAC_FAMILY_2"/>
    <property type="match status" value="1"/>
</dbReference>
<dbReference type="Gene3D" id="3.40.50.880">
    <property type="match status" value="1"/>
</dbReference>
<dbReference type="Pfam" id="PF01965">
    <property type="entry name" value="DJ-1_PfpI"/>
    <property type="match status" value="1"/>
</dbReference>